<gene>
    <name evidence="1" type="ORF">H9L23_00425</name>
</gene>
<dbReference type="Proteomes" id="UP000515806">
    <property type="component" value="Chromosome"/>
</dbReference>
<evidence type="ECO:0000313" key="1">
    <source>
        <dbReference type="EMBL" id="QNN42619.1"/>
    </source>
</evidence>
<proteinExistence type="predicted"/>
<accession>A0A7G9QGZ4</accession>
<name>A0A7G9QGZ4_9SPHI</name>
<protein>
    <submittedName>
        <fullName evidence="1">Uncharacterized protein</fullName>
    </submittedName>
</protein>
<evidence type="ECO:0000313" key="2">
    <source>
        <dbReference type="Proteomes" id="UP000515806"/>
    </source>
</evidence>
<dbReference type="AlphaFoldDB" id="A0A7G9QGZ4"/>
<sequence>MFDRIKRELDVVATIYQSQYFRPEEGELWQGIPILDKNGRSGIDGQYIQHMEIFSSTELFNIQEFKRNITERYEATTNHVLLLNQLREIRLKAAATIDFYNKQLTKGNQIVDDFLEDRGRPAKEWIHESEKYHALVFVSDYFVTSIDLGVEVSDYKHSPGRSLAFRYIASNQFLAEICQHILDFIDLFGLGKSEVSKGKISVELLPKNLFKDGSKSSLYLSALKNVEPPVVDQEGNYILGERKKGAVVVWMDKLSKLGKVDLNLSRQQRTDLVNRLVPGLNITLKSLFSSTSGSQQHYEDEFEKVLKEI</sequence>
<reference evidence="1 2" key="1">
    <citation type="submission" date="2020-08" db="EMBL/GenBank/DDBJ databases">
        <title>Genome sequence of Pedobacter roseus KACC 11594T.</title>
        <authorList>
            <person name="Hyun D.-W."/>
            <person name="Bae J.-W."/>
        </authorList>
    </citation>
    <scope>NUCLEOTIDE SEQUENCE [LARGE SCALE GENOMIC DNA]</scope>
    <source>
        <strain evidence="1 2">KACC 11594</strain>
    </source>
</reference>
<keyword evidence="2" id="KW-1185">Reference proteome</keyword>
<dbReference type="KEGG" id="proe:H9L23_00425"/>
<dbReference type="RefSeq" id="WP_187593125.1">
    <property type="nucleotide sequence ID" value="NZ_CP060723.1"/>
</dbReference>
<dbReference type="EMBL" id="CP060723">
    <property type="protein sequence ID" value="QNN42619.1"/>
    <property type="molecule type" value="Genomic_DNA"/>
</dbReference>
<organism evidence="1 2">
    <name type="scientific">Pedobacter roseus</name>
    <dbReference type="NCBI Taxonomy" id="336820"/>
    <lineage>
        <taxon>Bacteria</taxon>
        <taxon>Pseudomonadati</taxon>
        <taxon>Bacteroidota</taxon>
        <taxon>Sphingobacteriia</taxon>
        <taxon>Sphingobacteriales</taxon>
        <taxon>Sphingobacteriaceae</taxon>
        <taxon>Pedobacter</taxon>
    </lineage>
</organism>